<dbReference type="HAMAP" id="MF_00067">
    <property type="entry name" value="GmhA"/>
    <property type="match status" value="1"/>
</dbReference>
<evidence type="ECO:0000256" key="1">
    <source>
        <dbReference type="ARBA" id="ARBA00000348"/>
    </source>
</evidence>
<keyword evidence="7" id="KW-0479">Metal-binding</keyword>
<evidence type="ECO:0000256" key="8">
    <source>
        <dbReference type="ARBA" id="ARBA00022833"/>
    </source>
</evidence>
<evidence type="ECO:0000256" key="9">
    <source>
        <dbReference type="ARBA" id="ARBA00023235"/>
    </source>
</evidence>
<dbReference type="GO" id="GO:0005737">
    <property type="term" value="C:cytoplasm"/>
    <property type="evidence" value="ECO:0007669"/>
    <property type="project" value="UniProtKB-SubCell"/>
</dbReference>
<organism evidence="12 13">
    <name type="scientific">Candidatus Sphingobacterium stercoripullorum</name>
    <dbReference type="NCBI Taxonomy" id="2838759"/>
    <lineage>
        <taxon>Bacteria</taxon>
        <taxon>Pseudomonadati</taxon>
        <taxon>Bacteroidota</taxon>
        <taxon>Sphingobacteriia</taxon>
        <taxon>Sphingobacteriales</taxon>
        <taxon>Sphingobacteriaceae</taxon>
        <taxon>Sphingobacterium</taxon>
    </lineage>
</organism>
<dbReference type="InterPro" id="IPR001347">
    <property type="entry name" value="SIS_dom"/>
</dbReference>
<dbReference type="Proteomes" id="UP000824156">
    <property type="component" value="Unassembled WGS sequence"/>
</dbReference>
<dbReference type="InterPro" id="IPR046348">
    <property type="entry name" value="SIS_dom_sf"/>
</dbReference>
<dbReference type="GO" id="GO:1901135">
    <property type="term" value="P:carbohydrate derivative metabolic process"/>
    <property type="evidence" value="ECO:0007669"/>
    <property type="project" value="InterPro"/>
</dbReference>
<keyword evidence="6" id="KW-0963">Cytoplasm</keyword>
<keyword evidence="12" id="KW-0328">Glycosyltransferase</keyword>
<dbReference type="Pfam" id="PF00534">
    <property type="entry name" value="Glycos_transf_1"/>
    <property type="match status" value="1"/>
</dbReference>
<evidence type="ECO:0000256" key="4">
    <source>
        <dbReference type="ARBA" id="ARBA00009894"/>
    </source>
</evidence>
<dbReference type="SUPFAM" id="SSF53697">
    <property type="entry name" value="SIS domain"/>
    <property type="match status" value="1"/>
</dbReference>
<evidence type="ECO:0000256" key="6">
    <source>
        <dbReference type="ARBA" id="ARBA00022490"/>
    </source>
</evidence>
<evidence type="ECO:0000256" key="10">
    <source>
        <dbReference type="ARBA" id="ARBA00023277"/>
    </source>
</evidence>
<reference evidence="12" key="1">
    <citation type="journal article" date="2021" name="PeerJ">
        <title>Extensive microbial diversity within the chicken gut microbiome revealed by metagenomics and culture.</title>
        <authorList>
            <person name="Gilroy R."/>
            <person name="Ravi A."/>
            <person name="Getino M."/>
            <person name="Pursley I."/>
            <person name="Horton D.L."/>
            <person name="Alikhan N.F."/>
            <person name="Baker D."/>
            <person name="Gharbi K."/>
            <person name="Hall N."/>
            <person name="Watson M."/>
            <person name="Adriaenssens E.M."/>
            <person name="Foster-Nyarko E."/>
            <person name="Jarju S."/>
            <person name="Secka A."/>
            <person name="Antonio M."/>
            <person name="Oren A."/>
            <person name="Chaudhuri R.R."/>
            <person name="La Ragione R."/>
            <person name="Hildebrand F."/>
            <person name="Pallen M.J."/>
        </authorList>
    </citation>
    <scope>NUCLEOTIDE SEQUENCE</scope>
    <source>
        <strain evidence="12">1719</strain>
    </source>
</reference>
<feature type="domain" description="SIS" evidence="11">
    <location>
        <begin position="282"/>
        <end position="442"/>
    </location>
</feature>
<dbReference type="GO" id="GO:0097367">
    <property type="term" value="F:carbohydrate derivative binding"/>
    <property type="evidence" value="ECO:0007669"/>
    <property type="project" value="InterPro"/>
</dbReference>
<comment type="similarity">
    <text evidence="4">Belongs to the SIS family. GmhA subfamily.</text>
</comment>
<name>A0A9D1WA64_9SPHI</name>
<gene>
    <name evidence="12" type="ORF">H9853_08405</name>
</gene>
<keyword evidence="9" id="KW-0413">Isomerase</keyword>
<comment type="cofactor">
    <cofactor evidence="2">
        <name>Zn(2+)</name>
        <dbReference type="ChEBI" id="CHEBI:29105"/>
    </cofactor>
</comment>
<dbReference type="GO" id="GO:0008968">
    <property type="term" value="F:D-sedoheptulose 7-phosphate isomerase activity"/>
    <property type="evidence" value="ECO:0007669"/>
    <property type="project" value="InterPro"/>
</dbReference>
<keyword evidence="8" id="KW-0862">Zinc</keyword>
<comment type="catalytic activity">
    <reaction evidence="1">
        <text>2 D-sedoheptulose 7-phosphate = D-glycero-alpha-D-manno-heptose 7-phosphate + D-glycero-beta-D-manno-heptose 7-phosphate</text>
        <dbReference type="Rhea" id="RHEA:27489"/>
        <dbReference type="ChEBI" id="CHEBI:57483"/>
        <dbReference type="ChEBI" id="CHEBI:60203"/>
        <dbReference type="ChEBI" id="CHEBI:60204"/>
        <dbReference type="EC" id="5.3.1.28"/>
    </reaction>
</comment>
<dbReference type="AlphaFoldDB" id="A0A9D1WA64"/>
<evidence type="ECO:0000256" key="3">
    <source>
        <dbReference type="ARBA" id="ARBA00004496"/>
    </source>
</evidence>
<dbReference type="InterPro" id="IPR050099">
    <property type="entry name" value="SIS_GmhA/DiaA_subfam"/>
</dbReference>
<evidence type="ECO:0000256" key="2">
    <source>
        <dbReference type="ARBA" id="ARBA00001947"/>
    </source>
</evidence>
<evidence type="ECO:0000313" key="13">
    <source>
        <dbReference type="Proteomes" id="UP000824156"/>
    </source>
</evidence>
<feature type="non-terminal residue" evidence="12">
    <location>
        <position position="1"/>
    </location>
</feature>
<comment type="caution">
    <text evidence="12">The sequence shown here is derived from an EMBL/GenBank/DDBJ whole genome shotgun (WGS) entry which is preliminary data.</text>
</comment>
<dbReference type="EMBL" id="DXEZ01000228">
    <property type="protein sequence ID" value="HIX55033.1"/>
    <property type="molecule type" value="Genomic_DNA"/>
</dbReference>
<dbReference type="Gene3D" id="3.40.50.2000">
    <property type="entry name" value="Glycogen Phosphorylase B"/>
    <property type="match status" value="2"/>
</dbReference>
<dbReference type="PANTHER" id="PTHR30390:SF6">
    <property type="entry name" value="DNAA INITIATOR-ASSOCIATING PROTEIN DIAA"/>
    <property type="match status" value="1"/>
</dbReference>
<accession>A0A9D1WA64</accession>
<sequence length="468" mass="52058">KIVAECPEDRYNLISFYMADDSKIKIIPCGFNSDHFLPIYKEDAKTHLGVKPHQSIILQLGRIVPRKGIDNVIKAFSIVAEKDLNLFLYIVGGDLNDPVINQEISSLKKLASELGVSERVIFTGSKQREELKYYYSASECFISTPWYEPFGITPLEAMACGTPVIGSKVGGIKYTVKDQKTGFLVPPNNPEELADRISLLLENKEKQKEFSKAGIKRVYEHFTWEKVSLQLSNLYTEIISENEFLDEVLTFSICKTYKETFSTLLKSSKILIPHILKATQVITDALENGKKILICGNGGSASESQHFTAELIGRFQKPFRRALPAISLNADTSVITAWANDFDFSQIFSRQIEALGEKGDVLICLSTSGNSDNIIQAIKIANKKGITCLSLLGKDGGEAAKRSSVNIIIPSTDTARIQELHLNTIHVLCEAIEAKLFSSIPTDSETSEVVSIVNHQKLEQWKKEKLSS</sequence>
<dbReference type="PANTHER" id="PTHR30390">
    <property type="entry name" value="SEDOHEPTULOSE 7-PHOSPHATE ISOMERASE / DNAA INITIATOR-ASSOCIATING FACTOR FOR REPLICATION INITIATION"/>
    <property type="match status" value="1"/>
</dbReference>
<dbReference type="CDD" id="cd05006">
    <property type="entry name" value="SIS_GmhA"/>
    <property type="match status" value="1"/>
</dbReference>
<dbReference type="InterPro" id="IPR001296">
    <property type="entry name" value="Glyco_trans_1"/>
</dbReference>
<dbReference type="Pfam" id="PF13580">
    <property type="entry name" value="SIS_2"/>
    <property type="match status" value="1"/>
</dbReference>
<dbReference type="InterPro" id="IPR004515">
    <property type="entry name" value="Phosphoheptose_Isoase"/>
</dbReference>
<keyword evidence="10" id="KW-0119">Carbohydrate metabolism</keyword>
<dbReference type="Gene3D" id="3.40.50.10490">
    <property type="entry name" value="Glucose-6-phosphate isomerase like protein, domain 1"/>
    <property type="match status" value="1"/>
</dbReference>
<proteinExistence type="inferred from homology"/>
<protein>
    <recommendedName>
        <fullName evidence="5">D-sedoheptulose-7-phosphate isomerase</fullName>
        <ecNumber evidence="5">5.3.1.28</ecNumber>
    </recommendedName>
</protein>
<dbReference type="InterPro" id="IPR035461">
    <property type="entry name" value="GmhA/DiaA"/>
</dbReference>
<dbReference type="PROSITE" id="PS51464">
    <property type="entry name" value="SIS"/>
    <property type="match status" value="1"/>
</dbReference>
<dbReference type="SUPFAM" id="SSF53756">
    <property type="entry name" value="UDP-Glycosyltransferase/glycogen phosphorylase"/>
    <property type="match status" value="1"/>
</dbReference>
<evidence type="ECO:0000256" key="5">
    <source>
        <dbReference type="ARBA" id="ARBA00012580"/>
    </source>
</evidence>
<evidence type="ECO:0000256" key="7">
    <source>
        <dbReference type="ARBA" id="ARBA00022723"/>
    </source>
</evidence>
<evidence type="ECO:0000259" key="11">
    <source>
        <dbReference type="PROSITE" id="PS51464"/>
    </source>
</evidence>
<keyword evidence="12" id="KW-0808">Transferase</keyword>
<comment type="subcellular location">
    <subcellularLocation>
        <location evidence="3">Cytoplasm</location>
    </subcellularLocation>
</comment>
<dbReference type="EC" id="5.3.1.28" evidence="5"/>
<dbReference type="GO" id="GO:0046872">
    <property type="term" value="F:metal ion binding"/>
    <property type="evidence" value="ECO:0007669"/>
    <property type="project" value="UniProtKB-KW"/>
</dbReference>
<dbReference type="GO" id="GO:0016757">
    <property type="term" value="F:glycosyltransferase activity"/>
    <property type="evidence" value="ECO:0007669"/>
    <property type="project" value="UniProtKB-KW"/>
</dbReference>
<evidence type="ECO:0000313" key="12">
    <source>
        <dbReference type="EMBL" id="HIX55033.1"/>
    </source>
</evidence>
<reference evidence="12" key="2">
    <citation type="submission" date="2021-04" db="EMBL/GenBank/DDBJ databases">
        <authorList>
            <person name="Gilroy R."/>
        </authorList>
    </citation>
    <scope>NUCLEOTIDE SEQUENCE</scope>
    <source>
        <strain evidence="12">1719</strain>
    </source>
</reference>